<dbReference type="Pfam" id="PF00364">
    <property type="entry name" value="Biotin_lipoyl"/>
    <property type="match status" value="2"/>
</dbReference>
<dbReference type="InterPro" id="IPR004167">
    <property type="entry name" value="PSBD"/>
</dbReference>
<keyword evidence="2 4" id="KW-0450">Lipoyl</keyword>
<dbReference type="GO" id="GO:0005739">
    <property type="term" value="C:mitochondrion"/>
    <property type="evidence" value="ECO:0007669"/>
    <property type="project" value="TreeGrafter"/>
</dbReference>
<dbReference type="Proteomes" id="UP000749559">
    <property type="component" value="Unassembled WGS sequence"/>
</dbReference>
<sequence length="599" mass="64005">MSSAFWKIFRKSGQTFANLQKLKTKTQSYNNVRGFYRHQALYGAIQINMPALSPTMTEGTIVKWYKKEGDPIAPGDALCDIQTDKAVMAMETEEEGILAKIIMPDNSKDVKLGTLIALIVEEGDDWKNVTVPDVSSSPAPDTPSQPAPEVSQTVAPSGGSVPGIEIKMPALSPTMTEGTIVKWYKEEGDVVAPGDVLCDIQTDKAVVAMETEEEGILAKILKPGNSENVVLGDLIALIVEEGADWKDVMIPGTTVAPPSAVPSAPQAISAESVVSTQTPIASSIGHITSGIVHGVGPAVRTLIDNYAIKLEDLRGTGPNGYLLKGDVLEWIRTKNLTPVTHAVEPPPQVSAPPPTTVAPPPRVPGQGYVDIPNSSVRSIIAKRLSESKITSPHSYTSIECKVTKAAQLRKKLLKEGTKVSMNDFIIKAVAVALQRVPEMNIVWEGDNPVQLQDIDISVAVATDSGLITPIVKNASGLGVEQISHNVKELAVKAREGKLQPQEFQGGSFTISNLGMFGVAEFTAVINPPQANIMAVGSSRLVLGTDNTPEPVLTVTLSSDARVVDQLLASQFLEAFKAILENPMLMLTSLPPRKRQVDTA</sequence>
<dbReference type="Pfam" id="PF02817">
    <property type="entry name" value="E3_binding"/>
    <property type="match status" value="1"/>
</dbReference>
<evidence type="ECO:0000256" key="5">
    <source>
        <dbReference type="SAM" id="MobiDB-lite"/>
    </source>
</evidence>
<dbReference type="FunFam" id="2.40.50.100:FF:000010">
    <property type="entry name" value="Acetyltransferase component of pyruvate dehydrogenase complex"/>
    <property type="match status" value="2"/>
</dbReference>
<dbReference type="Gene3D" id="3.30.559.10">
    <property type="entry name" value="Chloramphenicol acetyltransferase-like domain"/>
    <property type="match status" value="1"/>
</dbReference>
<comment type="caution">
    <text evidence="6">The sequence shown here is derived from an EMBL/GenBank/DDBJ whole genome shotgun (WGS) entry which is preliminary data.</text>
</comment>
<dbReference type="InterPro" id="IPR001078">
    <property type="entry name" value="2-oxoacid_DH_actylTfrase"/>
</dbReference>
<dbReference type="PANTHER" id="PTHR23151">
    <property type="entry name" value="DIHYDROLIPOAMIDE ACETYL/SUCCINYL-TRANSFERASE-RELATED"/>
    <property type="match status" value="1"/>
</dbReference>
<dbReference type="GO" id="GO:0045254">
    <property type="term" value="C:pyruvate dehydrogenase complex"/>
    <property type="evidence" value="ECO:0007669"/>
    <property type="project" value="InterPro"/>
</dbReference>
<dbReference type="AlphaFoldDB" id="A0A8J1XVV3"/>
<proteinExistence type="inferred from homology"/>
<dbReference type="Pfam" id="PF00198">
    <property type="entry name" value="2-oxoacid_dh"/>
    <property type="match status" value="1"/>
</dbReference>
<dbReference type="EMBL" id="CAIIXF020000006">
    <property type="protein sequence ID" value="CAH1786725.1"/>
    <property type="molecule type" value="Genomic_DNA"/>
</dbReference>
<dbReference type="GO" id="GO:0006086">
    <property type="term" value="P:pyruvate decarboxylation to acetyl-CoA"/>
    <property type="evidence" value="ECO:0007669"/>
    <property type="project" value="InterPro"/>
</dbReference>
<accession>A0A8J1XVV3</accession>
<dbReference type="Gene3D" id="4.10.320.10">
    <property type="entry name" value="E3-binding domain"/>
    <property type="match status" value="1"/>
</dbReference>
<keyword evidence="3" id="KW-0809">Transit peptide</keyword>
<gene>
    <name evidence="6" type="ORF">OFUS_LOCUS12560</name>
</gene>
<dbReference type="InterPro" id="IPR011053">
    <property type="entry name" value="Single_hybrid_motif"/>
</dbReference>
<feature type="region of interest" description="Disordered" evidence="5">
    <location>
        <begin position="341"/>
        <end position="360"/>
    </location>
</feature>
<dbReference type="SUPFAM" id="SSF47005">
    <property type="entry name" value="Peripheral subunit-binding domain of 2-oxo acid dehydrogenase complex"/>
    <property type="match status" value="1"/>
</dbReference>
<dbReference type="EC" id="2.3.1.-" evidence="4"/>
<evidence type="ECO:0000256" key="3">
    <source>
        <dbReference type="ARBA" id="ARBA00022946"/>
    </source>
</evidence>
<keyword evidence="4" id="KW-0012">Acyltransferase</keyword>
<dbReference type="InterPro" id="IPR000089">
    <property type="entry name" value="Biotin_lipoyl"/>
</dbReference>
<protein>
    <recommendedName>
        <fullName evidence="4">Dihydrolipoamide acetyltransferase component of pyruvate dehydrogenase complex</fullName>
        <ecNumber evidence="4">2.3.1.-</ecNumber>
    </recommendedName>
</protein>
<evidence type="ECO:0000256" key="1">
    <source>
        <dbReference type="ARBA" id="ARBA00007317"/>
    </source>
</evidence>
<dbReference type="InterPro" id="IPR023213">
    <property type="entry name" value="CAT-like_dom_sf"/>
</dbReference>
<dbReference type="InterPro" id="IPR003016">
    <property type="entry name" value="2-oxoA_DH_lipoyl-BS"/>
</dbReference>
<evidence type="ECO:0000256" key="4">
    <source>
        <dbReference type="RuleBase" id="RU003423"/>
    </source>
</evidence>
<evidence type="ECO:0000313" key="7">
    <source>
        <dbReference type="Proteomes" id="UP000749559"/>
    </source>
</evidence>
<feature type="compositionally biased region" description="Pro residues" evidence="5">
    <location>
        <begin position="344"/>
        <end position="360"/>
    </location>
</feature>
<comment type="cofactor">
    <cofactor evidence="4">
        <name>(R)-lipoate</name>
        <dbReference type="ChEBI" id="CHEBI:83088"/>
    </cofactor>
</comment>
<keyword evidence="4" id="KW-0808">Transferase</keyword>
<name>A0A8J1XVV3_OWEFU</name>
<keyword evidence="7" id="KW-1185">Reference proteome</keyword>
<dbReference type="Gene3D" id="2.40.50.100">
    <property type="match status" value="2"/>
</dbReference>
<evidence type="ECO:0000256" key="2">
    <source>
        <dbReference type="ARBA" id="ARBA00022823"/>
    </source>
</evidence>
<feature type="region of interest" description="Disordered" evidence="5">
    <location>
        <begin position="129"/>
        <end position="166"/>
    </location>
</feature>
<dbReference type="CDD" id="cd06849">
    <property type="entry name" value="lipoyl_domain"/>
    <property type="match status" value="2"/>
</dbReference>
<dbReference type="InterPro" id="IPR036625">
    <property type="entry name" value="E3-bd_dom_sf"/>
</dbReference>
<reference evidence="6" key="1">
    <citation type="submission" date="2022-03" db="EMBL/GenBank/DDBJ databases">
        <authorList>
            <person name="Martin C."/>
        </authorList>
    </citation>
    <scope>NUCLEOTIDE SEQUENCE</scope>
</reference>
<dbReference type="SUPFAM" id="SSF51230">
    <property type="entry name" value="Single hybrid motif"/>
    <property type="match status" value="2"/>
</dbReference>
<dbReference type="SUPFAM" id="SSF52777">
    <property type="entry name" value="CoA-dependent acyltransferases"/>
    <property type="match status" value="1"/>
</dbReference>
<evidence type="ECO:0000313" key="6">
    <source>
        <dbReference type="EMBL" id="CAH1786725.1"/>
    </source>
</evidence>
<dbReference type="PROSITE" id="PS50968">
    <property type="entry name" value="BIOTINYL_LIPOYL"/>
    <property type="match status" value="2"/>
</dbReference>
<dbReference type="GO" id="GO:0016746">
    <property type="term" value="F:acyltransferase activity"/>
    <property type="evidence" value="ECO:0007669"/>
    <property type="project" value="UniProtKB-KW"/>
</dbReference>
<dbReference type="PROSITE" id="PS00189">
    <property type="entry name" value="LIPOYL"/>
    <property type="match status" value="2"/>
</dbReference>
<dbReference type="PROSITE" id="PS51826">
    <property type="entry name" value="PSBD"/>
    <property type="match status" value="1"/>
</dbReference>
<organism evidence="6 7">
    <name type="scientific">Owenia fusiformis</name>
    <name type="common">Polychaete worm</name>
    <dbReference type="NCBI Taxonomy" id="6347"/>
    <lineage>
        <taxon>Eukaryota</taxon>
        <taxon>Metazoa</taxon>
        <taxon>Spiralia</taxon>
        <taxon>Lophotrochozoa</taxon>
        <taxon>Annelida</taxon>
        <taxon>Polychaeta</taxon>
        <taxon>Sedentaria</taxon>
        <taxon>Canalipalpata</taxon>
        <taxon>Sabellida</taxon>
        <taxon>Oweniida</taxon>
        <taxon>Oweniidae</taxon>
        <taxon>Owenia</taxon>
    </lineage>
</organism>
<comment type="similarity">
    <text evidence="1 4">Belongs to the 2-oxoacid dehydrogenase family.</text>
</comment>
<dbReference type="InterPro" id="IPR045257">
    <property type="entry name" value="E2/Pdx1"/>
</dbReference>
<dbReference type="PANTHER" id="PTHR23151:SF90">
    <property type="entry name" value="DIHYDROLIPOYLLYSINE-RESIDUE ACETYLTRANSFERASE COMPONENT OF PYRUVATE DEHYDROGENASE COMPLEX, MITOCHONDRIAL-RELATED"/>
    <property type="match status" value="1"/>
</dbReference>
<dbReference type="OrthoDB" id="537444at2759"/>